<dbReference type="PANTHER" id="PTHR16134:SF43">
    <property type="entry name" value="CORONATINE-INSENSITIVE PROTEIN 1"/>
    <property type="match status" value="1"/>
</dbReference>
<evidence type="ECO:0000259" key="1">
    <source>
        <dbReference type="Pfam" id="PF18511"/>
    </source>
</evidence>
<protein>
    <recommendedName>
        <fullName evidence="1">COI1 F-box domain-containing protein</fullName>
    </recommendedName>
</protein>
<accession>A0A2U1M4C3</accession>
<gene>
    <name evidence="2" type="ORF">CTI12_AA422170</name>
</gene>
<feature type="domain" description="COI1 F-box" evidence="1">
    <location>
        <begin position="9"/>
        <end position="46"/>
    </location>
</feature>
<proteinExistence type="predicted"/>
<sequence length="522" mass="59178">MDMEEHPLLDTVFSCVIPYIHDGDDRNSLSLVSRKLYELDRITRKHVTVHVHYLRNPSRLSQRFPNVESLTLIGLLSELYELQFRISPWIRELTVSFKSLKELVIHDMRVDDEDLELLGSTRGKNLRVLKIEVGCGNGVSNSGLVHIAKYCNQLRTFCFEDYYKDVDIYGNWLHELALHNKVIESLHFSTAFDQIDGNDLTLLAKNCSQSLVSLKISPCSLSQLGEAFRHAVRLEDSDGAYFDEDDEYVGFNFPPNMRCLGIYDLPVTSCPFVLPLVNQLRELKLQCMILEPNCQCLLIERCPNLEVLHTEDICGDRGLQVIGQVCKKLRKLTHLGRVTHMGLISLAQGCCNLEYLYVTLTSITNEALECIGTHLKNLGDLFLILGKQDGRTDLPLDNGVRAMLNGCNKLERLDIRLCPGGLTDMGLGYIGKYGHNLKYLFLKNIGESDAGLVELSKGCPKLRKLEILSCPFNEQSIASYVFKIRSLRYLWVFYDGKYLVSTRPDFGVSLTGLNCLYPDSEC</sequence>
<dbReference type="PANTHER" id="PTHR16134">
    <property type="entry name" value="F-BOX/TPR REPEAT PROTEIN POF3"/>
    <property type="match status" value="1"/>
</dbReference>
<dbReference type="InterPro" id="IPR032675">
    <property type="entry name" value="LRR_dom_sf"/>
</dbReference>
<dbReference type="EMBL" id="PKPP01006567">
    <property type="protein sequence ID" value="PWA56109.1"/>
    <property type="molecule type" value="Genomic_DNA"/>
</dbReference>
<dbReference type="AlphaFoldDB" id="A0A2U1M4C3"/>
<evidence type="ECO:0000313" key="3">
    <source>
        <dbReference type="Proteomes" id="UP000245207"/>
    </source>
</evidence>
<dbReference type="OrthoDB" id="550575at2759"/>
<dbReference type="Pfam" id="PF18511">
    <property type="entry name" value="F-box_5"/>
    <property type="match status" value="1"/>
</dbReference>
<dbReference type="GO" id="GO:0019005">
    <property type="term" value="C:SCF ubiquitin ligase complex"/>
    <property type="evidence" value="ECO:0007669"/>
    <property type="project" value="TreeGrafter"/>
</dbReference>
<comment type="caution">
    <text evidence="2">The sequence shown here is derived from an EMBL/GenBank/DDBJ whole genome shotgun (WGS) entry which is preliminary data.</text>
</comment>
<dbReference type="InterPro" id="IPR041567">
    <property type="entry name" value="COI1_F-box"/>
</dbReference>
<dbReference type="SUPFAM" id="SSF52047">
    <property type="entry name" value="RNI-like"/>
    <property type="match status" value="1"/>
</dbReference>
<dbReference type="Gene3D" id="1.20.1280.50">
    <property type="match status" value="1"/>
</dbReference>
<evidence type="ECO:0000313" key="2">
    <source>
        <dbReference type="EMBL" id="PWA56109.1"/>
    </source>
</evidence>
<name>A0A2U1M4C3_ARTAN</name>
<dbReference type="GO" id="GO:0031146">
    <property type="term" value="P:SCF-dependent proteasomal ubiquitin-dependent protein catabolic process"/>
    <property type="evidence" value="ECO:0007669"/>
    <property type="project" value="TreeGrafter"/>
</dbReference>
<reference evidence="2 3" key="1">
    <citation type="journal article" date="2018" name="Mol. Plant">
        <title>The genome of Artemisia annua provides insight into the evolution of Asteraceae family and artemisinin biosynthesis.</title>
        <authorList>
            <person name="Shen Q."/>
            <person name="Zhang L."/>
            <person name="Liao Z."/>
            <person name="Wang S."/>
            <person name="Yan T."/>
            <person name="Shi P."/>
            <person name="Liu M."/>
            <person name="Fu X."/>
            <person name="Pan Q."/>
            <person name="Wang Y."/>
            <person name="Lv Z."/>
            <person name="Lu X."/>
            <person name="Zhang F."/>
            <person name="Jiang W."/>
            <person name="Ma Y."/>
            <person name="Chen M."/>
            <person name="Hao X."/>
            <person name="Li L."/>
            <person name="Tang Y."/>
            <person name="Lv G."/>
            <person name="Zhou Y."/>
            <person name="Sun X."/>
            <person name="Brodelius P.E."/>
            <person name="Rose J.K.C."/>
            <person name="Tang K."/>
        </authorList>
    </citation>
    <scope>NUCLEOTIDE SEQUENCE [LARGE SCALE GENOMIC DNA]</scope>
    <source>
        <strain evidence="3">cv. Huhao1</strain>
        <tissue evidence="2">Leaf</tissue>
    </source>
</reference>
<organism evidence="2 3">
    <name type="scientific">Artemisia annua</name>
    <name type="common">Sweet wormwood</name>
    <dbReference type="NCBI Taxonomy" id="35608"/>
    <lineage>
        <taxon>Eukaryota</taxon>
        <taxon>Viridiplantae</taxon>
        <taxon>Streptophyta</taxon>
        <taxon>Embryophyta</taxon>
        <taxon>Tracheophyta</taxon>
        <taxon>Spermatophyta</taxon>
        <taxon>Magnoliopsida</taxon>
        <taxon>eudicotyledons</taxon>
        <taxon>Gunneridae</taxon>
        <taxon>Pentapetalae</taxon>
        <taxon>asterids</taxon>
        <taxon>campanulids</taxon>
        <taxon>Asterales</taxon>
        <taxon>Asteraceae</taxon>
        <taxon>Asteroideae</taxon>
        <taxon>Anthemideae</taxon>
        <taxon>Artemisiinae</taxon>
        <taxon>Artemisia</taxon>
    </lineage>
</organism>
<dbReference type="Proteomes" id="UP000245207">
    <property type="component" value="Unassembled WGS sequence"/>
</dbReference>
<dbReference type="Gene3D" id="3.80.10.10">
    <property type="entry name" value="Ribonuclease Inhibitor"/>
    <property type="match status" value="1"/>
</dbReference>
<dbReference type="STRING" id="35608.A0A2U1M4C3"/>
<dbReference type="InterPro" id="IPR006553">
    <property type="entry name" value="Leu-rich_rpt_Cys-con_subtyp"/>
</dbReference>
<keyword evidence="3" id="KW-1185">Reference proteome</keyword>
<dbReference type="SMART" id="SM00367">
    <property type="entry name" value="LRR_CC"/>
    <property type="match status" value="6"/>
</dbReference>